<feature type="compositionally biased region" description="Low complexity" evidence="5">
    <location>
        <begin position="342"/>
        <end position="354"/>
    </location>
</feature>
<keyword evidence="3" id="KW-0143">Chaperone</keyword>
<keyword evidence="4" id="KW-0863">Zinc-finger</keyword>
<feature type="region of interest" description="Disordered" evidence="5">
    <location>
        <begin position="250"/>
        <end position="377"/>
    </location>
</feature>
<dbReference type="RefSeq" id="WP_311632554.1">
    <property type="nucleotide sequence ID" value="NZ_JAVREN010000041.1"/>
</dbReference>
<sequence>MNGSSAGGCRREALLIATGTYDSPALDALRSPAQDAEGLAAVLGDPEIGAFGVQRLTDARSYEVARALERFFRGRSRDDLLLLHLSCHGIKDHDGRLYFAARDTDKDLPASTAVPASFLHDLMDRCRARSIVVLLDCCYSGAFLRGSRGDRDVHLHDELAGAGRAILTATSRTEYAWEGPDLRSVSPGPSRFTGALIHGLRTGEADTDGDGRITVTELYDYVYETLLRTPGVRQTPHLWAQLEYRVTLARARPRTPRTAAPTPPPDGPPSTGGGGVREVLGEFVVRPRPEGGKPGVAPADAAGPGRGGKSPLSEFFDGLFAPREKEPRQSSHAFDLGDLQEPGAAQPIPAQGPADVLPPGDASGSRTEGAGPQEPFDLSQLFADGQRASTRPEARPGRGISLRLECELAETVLGATKQVTVELPAPCATCDGTGEAPGGPVTCGRCGGDGRNRRSGAKRDPVCPDCLGSGENVPAPCAACDGMGRAPRQRTLTLRVPAGVRSGTRLRYGGQGEAGEGGGPPGDLFVEIVELPHPELKRDGDENLEVFRAISPQLARDGGKITVPTLNGTRTVRIAPGTPLGRVLRLPGEGAVRRDKSGRGDLLVRLTGGRAEHTRPKRPPTG</sequence>
<evidence type="ECO:0000313" key="9">
    <source>
        <dbReference type="Proteomes" id="UP001183388"/>
    </source>
</evidence>
<dbReference type="Gene3D" id="3.40.50.1460">
    <property type="match status" value="1"/>
</dbReference>
<name>A0ABU2LDD2_9ACTN</name>
<dbReference type="Gene3D" id="2.60.260.20">
    <property type="entry name" value="Urease metallochaperone UreE, N-terminal domain"/>
    <property type="match status" value="2"/>
</dbReference>
<dbReference type="InterPro" id="IPR011600">
    <property type="entry name" value="Pept_C14_caspase"/>
</dbReference>
<dbReference type="CDD" id="cd10747">
    <property type="entry name" value="DnaJ_C"/>
    <property type="match status" value="1"/>
</dbReference>
<evidence type="ECO:0000256" key="5">
    <source>
        <dbReference type="SAM" id="MobiDB-lite"/>
    </source>
</evidence>
<keyword evidence="2" id="KW-0346">Stress response</keyword>
<dbReference type="Gene3D" id="2.10.230.10">
    <property type="entry name" value="Heat shock protein DnaJ, cysteine-rich domain"/>
    <property type="match status" value="1"/>
</dbReference>
<evidence type="ECO:0000256" key="4">
    <source>
        <dbReference type="PROSITE-ProRule" id="PRU00546"/>
    </source>
</evidence>
<protein>
    <submittedName>
        <fullName evidence="8">DnaJ C-terminal domain-containing protein</fullName>
    </submittedName>
</protein>
<keyword evidence="9" id="KW-1185">Reference proteome</keyword>
<evidence type="ECO:0000259" key="6">
    <source>
        <dbReference type="PROSITE" id="PS50222"/>
    </source>
</evidence>
<dbReference type="InterPro" id="IPR018247">
    <property type="entry name" value="EF_Hand_1_Ca_BS"/>
</dbReference>
<feature type="zinc finger region" description="CR-type" evidence="4">
    <location>
        <begin position="414"/>
        <end position="489"/>
    </location>
</feature>
<dbReference type="CDD" id="cd10719">
    <property type="entry name" value="DnaJ_zf"/>
    <property type="match status" value="1"/>
</dbReference>
<dbReference type="SUPFAM" id="SSF49493">
    <property type="entry name" value="HSP40/DnaJ peptide-binding domain"/>
    <property type="match status" value="2"/>
</dbReference>
<dbReference type="Proteomes" id="UP001183388">
    <property type="component" value="Unassembled WGS sequence"/>
</dbReference>
<dbReference type="SUPFAM" id="SSF57938">
    <property type="entry name" value="DnaJ/Hsp40 cysteine-rich domain"/>
    <property type="match status" value="1"/>
</dbReference>
<dbReference type="Pfam" id="PF00656">
    <property type="entry name" value="Peptidase_C14"/>
    <property type="match status" value="1"/>
</dbReference>
<accession>A0ABU2LDD2</accession>
<dbReference type="InterPro" id="IPR002939">
    <property type="entry name" value="DnaJ_C"/>
</dbReference>
<dbReference type="EMBL" id="JAVREN010000041">
    <property type="protein sequence ID" value="MDT0309588.1"/>
    <property type="molecule type" value="Genomic_DNA"/>
</dbReference>
<dbReference type="InterPro" id="IPR036410">
    <property type="entry name" value="HSP_DnaJ_Cys-rich_dom_sf"/>
</dbReference>
<dbReference type="PROSITE" id="PS50222">
    <property type="entry name" value="EF_HAND_2"/>
    <property type="match status" value="1"/>
</dbReference>
<gene>
    <name evidence="8" type="ORF">RM780_21885</name>
</gene>
<reference evidence="9" key="1">
    <citation type="submission" date="2023-07" db="EMBL/GenBank/DDBJ databases">
        <title>30 novel species of actinomycetes from the DSMZ collection.</title>
        <authorList>
            <person name="Nouioui I."/>
        </authorList>
    </citation>
    <scope>NUCLEOTIDE SEQUENCE [LARGE SCALE GENOMIC DNA]</scope>
    <source>
        <strain evidence="9">DSM 44917</strain>
    </source>
</reference>
<feature type="domain" description="CR-type" evidence="7">
    <location>
        <begin position="414"/>
        <end position="489"/>
    </location>
</feature>
<evidence type="ECO:0000256" key="3">
    <source>
        <dbReference type="ARBA" id="ARBA00023186"/>
    </source>
</evidence>
<proteinExistence type="predicted"/>
<evidence type="ECO:0000256" key="1">
    <source>
        <dbReference type="ARBA" id="ARBA00022705"/>
    </source>
</evidence>
<dbReference type="InterPro" id="IPR008971">
    <property type="entry name" value="HSP40/DnaJ_pept-bd"/>
</dbReference>
<dbReference type="InterPro" id="IPR001305">
    <property type="entry name" value="HSP_DnaJ_Cys-rich_dom"/>
</dbReference>
<dbReference type="Pfam" id="PF01556">
    <property type="entry name" value="DnaJ_C"/>
    <property type="match status" value="1"/>
</dbReference>
<dbReference type="InterPro" id="IPR002048">
    <property type="entry name" value="EF_hand_dom"/>
</dbReference>
<keyword evidence="4" id="KW-0479">Metal-binding</keyword>
<dbReference type="NCBIfam" id="NF047832">
    <property type="entry name" value="caspase_w_EACC1"/>
    <property type="match status" value="1"/>
</dbReference>
<dbReference type="PROSITE" id="PS00018">
    <property type="entry name" value="EF_HAND_1"/>
    <property type="match status" value="1"/>
</dbReference>
<dbReference type="PANTHER" id="PTHR43096:SF54">
    <property type="entry name" value="CHAPERONE PROTEIN DNAJ 1"/>
    <property type="match status" value="1"/>
</dbReference>
<comment type="caution">
    <text evidence="8">The sequence shown here is derived from an EMBL/GenBank/DDBJ whole genome shotgun (WGS) entry which is preliminary data.</text>
</comment>
<keyword evidence="4" id="KW-0862">Zinc</keyword>
<dbReference type="PANTHER" id="PTHR43096">
    <property type="entry name" value="DNAJ HOMOLOG 1, MITOCHONDRIAL-RELATED"/>
    <property type="match status" value="1"/>
</dbReference>
<evidence type="ECO:0000259" key="7">
    <source>
        <dbReference type="PROSITE" id="PS51188"/>
    </source>
</evidence>
<dbReference type="PROSITE" id="PS51188">
    <property type="entry name" value="ZF_CR"/>
    <property type="match status" value="1"/>
</dbReference>
<evidence type="ECO:0000256" key="2">
    <source>
        <dbReference type="ARBA" id="ARBA00023016"/>
    </source>
</evidence>
<feature type="domain" description="EF-hand" evidence="6">
    <location>
        <begin position="204"/>
        <end position="228"/>
    </location>
</feature>
<organism evidence="8 9">
    <name type="scientific">Streptomyces boetiae</name>
    <dbReference type="NCBI Taxonomy" id="3075541"/>
    <lineage>
        <taxon>Bacteria</taxon>
        <taxon>Bacillati</taxon>
        <taxon>Actinomycetota</taxon>
        <taxon>Actinomycetes</taxon>
        <taxon>Kitasatosporales</taxon>
        <taxon>Streptomycetaceae</taxon>
        <taxon>Streptomyces</taxon>
    </lineage>
</organism>
<evidence type="ECO:0000313" key="8">
    <source>
        <dbReference type="EMBL" id="MDT0309588.1"/>
    </source>
</evidence>
<keyword evidence="1" id="KW-0235">DNA replication</keyword>